<accession>A0A2P5WEG2</accession>
<gene>
    <name evidence="2" type="ORF">GOBAR_AA31210</name>
</gene>
<protein>
    <submittedName>
        <fullName evidence="2">Uncharacterized protein</fullName>
    </submittedName>
</protein>
<evidence type="ECO:0000313" key="2">
    <source>
        <dbReference type="EMBL" id="PPR89471.1"/>
    </source>
</evidence>
<dbReference type="EMBL" id="KZ667945">
    <property type="protein sequence ID" value="PPR89471.1"/>
    <property type="molecule type" value="Genomic_DNA"/>
</dbReference>
<feature type="compositionally biased region" description="Basic and acidic residues" evidence="1">
    <location>
        <begin position="22"/>
        <end position="42"/>
    </location>
</feature>
<evidence type="ECO:0000256" key="1">
    <source>
        <dbReference type="SAM" id="MobiDB-lite"/>
    </source>
</evidence>
<evidence type="ECO:0000313" key="3">
    <source>
        <dbReference type="Proteomes" id="UP000239757"/>
    </source>
</evidence>
<sequence length="76" mass="8723">MELCEKDTGGNKAPPLRMSQPSRERSLARSRRVAAELKRDDMGREPRTEITILRKKVKHAVTREDDANKVEPPNRV</sequence>
<feature type="region of interest" description="Disordered" evidence="1">
    <location>
        <begin position="1"/>
        <end position="42"/>
    </location>
</feature>
<proteinExistence type="predicted"/>
<name>A0A2P5WEG2_GOSBA</name>
<dbReference type="Proteomes" id="UP000239757">
    <property type="component" value="Unassembled WGS sequence"/>
</dbReference>
<dbReference type="AlphaFoldDB" id="A0A2P5WEG2"/>
<reference evidence="2 3" key="1">
    <citation type="submission" date="2015-01" db="EMBL/GenBank/DDBJ databases">
        <title>Genome of allotetraploid Gossypium barbadense reveals genomic plasticity and fiber elongation in cotton evolution.</title>
        <authorList>
            <person name="Chen X."/>
            <person name="Liu X."/>
            <person name="Zhao B."/>
            <person name="Zheng H."/>
            <person name="Hu Y."/>
            <person name="Lu G."/>
            <person name="Yang C."/>
            <person name="Chen J."/>
            <person name="Shan C."/>
            <person name="Zhang L."/>
            <person name="Zhou Y."/>
            <person name="Wang L."/>
            <person name="Guo W."/>
            <person name="Bai Y."/>
            <person name="Ruan J."/>
            <person name="Shangguan X."/>
            <person name="Mao Y."/>
            <person name="Jiang J."/>
            <person name="Zhu Y."/>
            <person name="Lei J."/>
            <person name="Kang H."/>
            <person name="Chen S."/>
            <person name="He X."/>
            <person name="Wang R."/>
            <person name="Wang Y."/>
            <person name="Chen J."/>
            <person name="Wang L."/>
            <person name="Yu S."/>
            <person name="Wang B."/>
            <person name="Wei J."/>
            <person name="Song S."/>
            <person name="Lu X."/>
            <person name="Gao Z."/>
            <person name="Gu W."/>
            <person name="Deng X."/>
            <person name="Ma D."/>
            <person name="Wang S."/>
            <person name="Liang W."/>
            <person name="Fang L."/>
            <person name="Cai C."/>
            <person name="Zhu X."/>
            <person name="Zhou B."/>
            <person name="Zhang Y."/>
            <person name="Chen Z."/>
            <person name="Xu S."/>
            <person name="Zhu R."/>
            <person name="Wang S."/>
            <person name="Zhang T."/>
            <person name="Zhao G."/>
        </authorList>
    </citation>
    <scope>NUCLEOTIDE SEQUENCE [LARGE SCALE GENOMIC DNA]</scope>
    <source>
        <strain evidence="3">cv. Xinhai21</strain>
        <tissue evidence="2">Leaf</tissue>
    </source>
</reference>
<organism evidence="2 3">
    <name type="scientific">Gossypium barbadense</name>
    <name type="common">Sea Island cotton</name>
    <name type="synonym">Hibiscus barbadensis</name>
    <dbReference type="NCBI Taxonomy" id="3634"/>
    <lineage>
        <taxon>Eukaryota</taxon>
        <taxon>Viridiplantae</taxon>
        <taxon>Streptophyta</taxon>
        <taxon>Embryophyta</taxon>
        <taxon>Tracheophyta</taxon>
        <taxon>Spermatophyta</taxon>
        <taxon>Magnoliopsida</taxon>
        <taxon>eudicotyledons</taxon>
        <taxon>Gunneridae</taxon>
        <taxon>Pentapetalae</taxon>
        <taxon>rosids</taxon>
        <taxon>malvids</taxon>
        <taxon>Malvales</taxon>
        <taxon>Malvaceae</taxon>
        <taxon>Malvoideae</taxon>
        <taxon>Gossypium</taxon>
    </lineage>
</organism>